<feature type="compositionally biased region" description="Basic and acidic residues" evidence="1">
    <location>
        <begin position="245"/>
        <end position="260"/>
    </location>
</feature>
<dbReference type="GO" id="GO:0008298">
    <property type="term" value="P:intracellular mRNA localization"/>
    <property type="evidence" value="ECO:0007669"/>
    <property type="project" value="TreeGrafter"/>
</dbReference>
<evidence type="ECO:0000256" key="1">
    <source>
        <dbReference type="SAM" id="MobiDB-lite"/>
    </source>
</evidence>
<dbReference type="Proteomes" id="UP000243052">
    <property type="component" value="Chromosome vi"/>
</dbReference>
<dbReference type="GO" id="GO:0006607">
    <property type="term" value="P:NLS-bearing protein import into nucleus"/>
    <property type="evidence" value="ECO:0007669"/>
    <property type="project" value="TreeGrafter"/>
</dbReference>
<dbReference type="InterPro" id="IPR034432">
    <property type="entry name" value="Nup60"/>
</dbReference>
<feature type="region of interest" description="Disordered" evidence="1">
    <location>
        <begin position="384"/>
        <end position="426"/>
    </location>
</feature>
<feature type="region of interest" description="Disordered" evidence="1">
    <location>
        <begin position="1"/>
        <end position="35"/>
    </location>
</feature>
<gene>
    <name evidence="2" type="ORF">AW171_hschr63827</name>
</gene>
<name>A0A0X8HUQ2_9SACH</name>
<sequence length="549" mass="60324">MSAHKRKASMTESVAPYRKPIITSSSKGSTSSGKRRLTLFNKVKSFFQGDGKQDSNLDNNRCNKPYPVPGGFYNMDAKNSVIQLRGQSDEDDEGTKGSVSLYSNENEIGEDEANISNAKLAEFFREKGNAPLTEVEYEGVMSLIRRSKSVSSTPQSKKMLQRDVNEFKVLRSTSERISTPLRAPAFKPNYGDSISLSNASFRSSASSTTRRVFDYSRLPSPYRTTVYKYSAARVPNSQSSIRSRKGIEHHVSKPAKETNPPKKLSHTATALISLLDGNSKLGEDEVHSLSGLSNPYSEHVSHINKSKKLTMTKSTDSNVVQEVESGPSPLNSTALSELSNAPSIVEATPVATASNANATQPMFGFKPSKPSSLRVEVTVENPLEAGIPPPVPQSSAFNFSFNKPESSTEPDTRNSVAKESPSAVPSFKFQSSKATFPIPEQHNKLPSNSTQESEVKVAYTEAEGPFHLKNSNVKENDVKKDIHSEVQPAFSFSDRNVPMHNRTVASNRFVFAQPSQKPIYDFGSLPISGIDPNSVDREKVEQFRSTFLF</sequence>
<dbReference type="GO" id="GO:0031990">
    <property type="term" value="P:mRNA export from nucleus in response to heat stress"/>
    <property type="evidence" value="ECO:0007669"/>
    <property type="project" value="TreeGrafter"/>
</dbReference>
<dbReference type="GO" id="GO:0016973">
    <property type="term" value="P:poly(A)+ mRNA export from nucleus"/>
    <property type="evidence" value="ECO:0007669"/>
    <property type="project" value="TreeGrafter"/>
</dbReference>
<dbReference type="PANTHER" id="PTHR28284">
    <property type="entry name" value="NUCLEOPORIN NUP60"/>
    <property type="match status" value="1"/>
</dbReference>
<feature type="compositionally biased region" description="Low complexity" evidence="1">
    <location>
        <begin position="21"/>
        <end position="32"/>
    </location>
</feature>
<dbReference type="AlphaFoldDB" id="A0A0X8HUQ2"/>
<evidence type="ECO:0000313" key="3">
    <source>
        <dbReference type="Proteomes" id="UP000243052"/>
    </source>
</evidence>
<feature type="region of interest" description="Disordered" evidence="1">
    <location>
        <begin position="237"/>
        <end position="264"/>
    </location>
</feature>
<dbReference type="GO" id="GO:0017056">
    <property type="term" value="F:structural constituent of nuclear pore"/>
    <property type="evidence" value="ECO:0007669"/>
    <property type="project" value="InterPro"/>
</dbReference>
<evidence type="ECO:0000313" key="2">
    <source>
        <dbReference type="EMBL" id="AMD21844.1"/>
    </source>
</evidence>
<dbReference type="GeneID" id="28725161"/>
<organism evidence="2 3">
    <name type="scientific">Eremothecium sinecaudum</name>
    <dbReference type="NCBI Taxonomy" id="45286"/>
    <lineage>
        <taxon>Eukaryota</taxon>
        <taxon>Fungi</taxon>
        <taxon>Dikarya</taxon>
        <taxon>Ascomycota</taxon>
        <taxon>Saccharomycotina</taxon>
        <taxon>Saccharomycetes</taxon>
        <taxon>Saccharomycetales</taxon>
        <taxon>Saccharomycetaceae</taxon>
        <taxon>Eremothecium</taxon>
    </lineage>
</organism>
<dbReference type="STRING" id="45286.A0A0X8HUQ2"/>
<proteinExistence type="predicted"/>
<dbReference type="RefSeq" id="XP_017988840.1">
    <property type="nucleotide sequence ID" value="XM_018133034.1"/>
</dbReference>
<dbReference type="OrthoDB" id="5370852at2759"/>
<dbReference type="GO" id="GO:0034398">
    <property type="term" value="P:telomere tethering at nuclear periphery"/>
    <property type="evidence" value="ECO:0007669"/>
    <property type="project" value="TreeGrafter"/>
</dbReference>
<dbReference type="GO" id="GO:0044615">
    <property type="term" value="C:nuclear pore nuclear basket"/>
    <property type="evidence" value="ECO:0007669"/>
    <property type="project" value="InterPro"/>
</dbReference>
<feature type="compositionally biased region" description="Polar residues" evidence="1">
    <location>
        <begin position="393"/>
        <end position="417"/>
    </location>
</feature>
<dbReference type="EMBL" id="CP014246">
    <property type="protein sequence ID" value="AMD21844.1"/>
    <property type="molecule type" value="Genomic_DNA"/>
</dbReference>
<dbReference type="PANTHER" id="PTHR28284:SF1">
    <property type="entry name" value="NUCLEOPORIN NUP60"/>
    <property type="match status" value="1"/>
</dbReference>
<reference evidence="2 3" key="1">
    <citation type="submission" date="2016-01" db="EMBL/GenBank/DDBJ databases">
        <title>Genome sequence of the yeast Holleya sinecauda.</title>
        <authorList>
            <person name="Dietrich F.S."/>
        </authorList>
    </citation>
    <scope>NUCLEOTIDE SEQUENCE [LARGE SCALE GENOMIC DNA]</scope>
    <source>
        <strain evidence="2 3">ATCC 58844</strain>
    </source>
</reference>
<accession>A0A0X8HUQ2</accession>
<protein>
    <submittedName>
        <fullName evidence="2">HFL012Wp</fullName>
    </submittedName>
</protein>
<keyword evidence="3" id="KW-1185">Reference proteome</keyword>